<keyword evidence="1 6" id="KW-0547">Nucleotide-binding</keyword>
<dbReference type="Pfam" id="PF00271">
    <property type="entry name" value="Helicase_C"/>
    <property type="match status" value="1"/>
</dbReference>
<dbReference type="InterPro" id="IPR014001">
    <property type="entry name" value="Helicase_ATP-bd"/>
</dbReference>
<dbReference type="OrthoDB" id="3370at2759"/>
<evidence type="ECO:0000259" key="8">
    <source>
        <dbReference type="PROSITE" id="PS51192"/>
    </source>
</evidence>
<evidence type="ECO:0000259" key="9">
    <source>
        <dbReference type="PROSITE" id="PS51194"/>
    </source>
</evidence>
<dbReference type="PROSITE" id="PS00039">
    <property type="entry name" value="DEAD_ATP_HELICASE"/>
    <property type="match status" value="1"/>
</dbReference>
<dbReference type="GO" id="GO:0016787">
    <property type="term" value="F:hydrolase activity"/>
    <property type="evidence" value="ECO:0007669"/>
    <property type="project" value="UniProtKB-KW"/>
</dbReference>
<feature type="region of interest" description="Disordered" evidence="7">
    <location>
        <begin position="31"/>
        <end position="189"/>
    </location>
</feature>
<keyword evidence="2 6" id="KW-0378">Hydrolase</keyword>
<evidence type="ECO:0000313" key="10">
    <source>
        <dbReference type="EMBL" id="QIW96163.1"/>
    </source>
</evidence>
<dbReference type="GO" id="GO:0003724">
    <property type="term" value="F:RNA helicase activity"/>
    <property type="evidence" value="ECO:0007669"/>
    <property type="project" value="UniProtKB-EC"/>
</dbReference>
<evidence type="ECO:0000256" key="3">
    <source>
        <dbReference type="ARBA" id="ARBA00022806"/>
    </source>
</evidence>
<dbReference type="InterPro" id="IPR011545">
    <property type="entry name" value="DEAD/DEAH_box_helicase_dom"/>
</dbReference>
<dbReference type="PROSITE" id="PS51192">
    <property type="entry name" value="HELICASE_ATP_BIND_1"/>
    <property type="match status" value="1"/>
</dbReference>
<feature type="compositionally biased region" description="Acidic residues" evidence="7">
    <location>
        <begin position="599"/>
        <end position="615"/>
    </location>
</feature>
<dbReference type="PANTHER" id="PTHR24031">
    <property type="entry name" value="RNA HELICASE"/>
    <property type="match status" value="1"/>
</dbReference>
<name>A0A6H0XN64_9PEZI</name>
<feature type="domain" description="Helicase ATP-binding" evidence="8">
    <location>
        <begin position="418"/>
        <end position="532"/>
    </location>
</feature>
<accession>A0A6H0XN64</accession>
<evidence type="ECO:0000313" key="11">
    <source>
        <dbReference type="Proteomes" id="UP000503462"/>
    </source>
</evidence>
<protein>
    <recommendedName>
        <fullName evidence="6">ATP-dependent RNA helicase</fullName>
        <ecNumber evidence="6">3.6.4.13</ecNumber>
    </recommendedName>
</protein>
<dbReference type="Pfam" id="PF00270">
    <property type="entry name" value="DEAD"/>
    <property type="match status" value="1"/>
</dbReference>
<keyword evidence="3 6" id="KW-0347">Helicase</keyword>
<evidence type="ECO:0000256" key="1">
    <source>
        <dbReference type="ARBA" id="ARBA00022741"/>
    </source>
</evidence>
<keyword evidence="5 6" id="KW-0694">RNA-binding</keyword>
<dbReference type="SUPFAM" id="SSF52540">
    <property type="entry name" value="P-loop containing nucleoside triphosphate hydrolases"/>
    <property type="match status" value="2"/>
</dbReference>
<comment type="similarity">
    <text evidence="6">Belongs to the DEAD box helicase family.</text>
</comment>
<evidence type="ECO:0000256" key="5">
    <source>
        <dbReference type="ARBA" id="ARBA00022884"/>
    </source>
</evidence>
<evidence type="ECO:0000256" key="6">
    <source>
        <dbReference type="RuleBase" id="RU365068"/>
    </source>
</evidence>
<feature type="compositionally biased region" description="Low complexity" evidence="7">
    <location>
        <begin position="616"/>
        <end position="636"/>
    </location>
</feature>
<dbReference type="EC" id="3.6.4.13" evidence="6"/>
<comment type="function">
    <text evidence="6">RNA helicase.</text>
</comment>
<dbReference type="GO" id="GO:0005524">
    <property type="term" value="F:ATP binding"/>
    <property type="evidence" value="ECO:0007669"/>
    <property type="project" value="UniProtKB-UniRule"/>
</dbReference>
<feature type="compositionally biased region" description="Basic and acidic residues" evidence="7">
    <location>
        <begin position="109"/>
        <end position="121"/>
    </location>
</feature>
<feature type="region of interest" description="Disordered" evidence="7">
    <location>
        <begin position="593"/>
        <end position="648"/>
    </location>
</feature>
<dbReference type="GO" id="GO:0003723">
    <property type="term" value="F:RNA binding"/>
    <property type="evidence" value="ECO:0007669"/>
    <property type="project" value="UniProtKB-UniRule"/>
</dbReference>
<proteinExistence type="inferred from homology"/>
<comment type="domain">
    <text evidence="6">The Q motif is unique to and characteristic of the DEAD box family of RNA helicases and controls ATP binding and hydrolysis.</text>
</comment>
<keyword evidence="4 6" id="KW-0067">ATP-binding</keyword>
<feature type="region of interest" description="Disordered" evidence="7">
    <location>
        <begin position="201"/>
        <end position="227"/>
    </location>
</feature>
<dbReference type="SMART" id="SM00490">
    <property type="entry name" value="HELICc"/>
    <property type="match status" value="1"/>
</dbReference>
<evidence type="ECO:0000256" key="4">
    <source>
        <dbReference type="ARBA" id="ARBA00022840"/>
    </source>
</evidence>
<dbReference type="Gene3D" id="3.40.50.300">
    <property type="entry name" value="P-loop containing nucleotide triphosphate hydrolases"/>
    <property type="match status" value="2"/>
</dbReference>
<organism evidence="10 11">
    <name type="scientific">Peltaster fructicola</name>
    <dbReference type="NCBI Taxonomy" id="286661"/>
    <lineage>
        <taxon>Eukaryota</taxon>
        <taxon>Fungi</taxon>
        <taxon>Dikarya</taxon>
        <taxon>Ascomycota</taxon>
        <taxon>Pezizomycotina</taxon>
        <taxon>Dothideomycetes</taxon>
        <taxon>Dothideomycetes incertae sedis</taxon>
        <taxon>Peltaster</taxon>
    </lineage>
</organism>
<evidence type="ECO:0000256" key="7">
    <source>
        <dbReference type="SAM" id="MobiDB-lite"/>
    </source>
</evidence>
<dbReference type="InterPro" id="IPR000629">
    <property type="entry name" value="RNA-helicase_DEAD-box_CS"/>
</dbReference>
<comment type="catalytic activity">
    <reaction evidence="6">
        <text>ATP + H2O = ADP + phosphate + H(+)</text>
        <dbReference type="Rhea" id="RHEA:13065"/>
        <dbReference type="ChEBI" id="CHEBI:15377"/>
        <dbReference type="ChEBI" id="CHEBI:15378"/>
        <dbReference type="ChEBI" id="CHEBI:30616"/>
        <dbReference type="ChEBI" id="CHEBI:43474"/>
        <dbReference type="ChEBI" id="CHEBI:456216"/>
        <dbReference type="EC" id="3.6.4.13"/>
    </reaction>
</comment>
<feature type="domain" description="Helicase C-terminal" evidence="9">
    <location>
        <begin position="636"/>
        <end position="797"/>
    </location>
</feature>
<dbReference type="PROSITE" id="PS51194">
    <property type="entry name" value="HELICASE_CTER"/>
    <property type="match status" value="1"/>
</dbReference>
<keyword evidence="11" id="KW-1185">Reference proteome</keyword>
<dbReference type="Proteomes" id="UP000503462">
    <property type="component" value="Chromosome 1"/>
</dbReference>
<gene>
    <name evidence="10" type="ORF">AMS68_001681</name>
</gene>
<evidence type="ECO:0000256" key="2">
    <source>
        <dbReference type="ARBA" id="ARBA00022801"/>
    </source>
</evidence>
<dbReference type="CDD" id="cd18787">
    <property type="entry name" value="SF2_C_DEAD"/>
    <property type="match status" value="1"/>
</dbReference>
<dbReference type="SMART" id="SM00487">
    <property type="entry name" value="DEXDc"/>
    <property type="match status" value="1"/>
</dbReference>
<sequence>MAPLYQRYIPGARTEPAVTAAFPSVQYVELEKSDNNNKRKRKREPGQESKTSRKAHRVREESATVQDDTVLEDEHSEDVATSLGEPDAAINIRAGEFAHIKSSKKRHKLEKEARKARKQSEKTGGGQDEAIQALPVQEGDVEAVRRATSAQDVPAMSPTTTPPRKQKRLKQRQETEAEETEAPDDPERLKKHASLLDKFDKAQKRAAHVAEQQQPMQEKHTPSDVPATVVDPLVPIEIHTSMPEVEPEFTALPAWVTSAQRIAFDEPASFESLKLESHILQRLKSLDFHFALPVQQALLPALLPPSGPGSRYTVGMENLLPDLAVSAPTGSVLCCVLCSSCRRENLSRKPLALLKLLPKMYAPDRYKQLYDLAQLMDCPPSEDSPEFGEYVKTVDNLSDDDIRDVKAITTCTTDYVSTYRSAIDILVCTPGRLLEHLDNTTGFEVSHVKWLVLDEADKLLDEQYDGFLERLHYELEQPRSESQQDAREKFLRRLQLWDESAERRVRKVVLSATMTRDVSQLAALRLRRPQLIVVGAQSDDADGEIDSATRTDDTQAYELPPQLQEHCIPVGDGNLKPLYLQQLLESRLLGTGAVGATDDSTDSDSDTTDYDDGLSESDASSDTSDPASVSSSATSDLEQSVKPAARHTAPSMAAPTILIFVASTEAALRLSHLLKRLCPQLAHHITTLTKGTAMSNLAMKTTIIQPCIVIATDRAGRGLDTVSGRRISHVVQYDVPRSVVSYVHRVGRTARAGRPGQAWTLYTNTEARWFINAVTKAANIQRRGSVERVRFKVDEEEQRELYKEALASMRDIVFNSSRRN</sequence>
<reference evidence="10 11" key="1">
    <citation type="journal article" date="2016" name="Sci. Rep.">
        <title>Peltaster fructicola genome reveals evolution from an invasive phytopathogen to an ectophytic parasite.</title>
        <authorList>
            <person name="Xu C."/>
            <person name="Chen H."/>
            <person name="Gleason M.L."/>
            <person name="Xu J.R."/>
            <person name="Liu H."/>
            <person name="Zhang R."/>
            <person name="Sun G."/>
        </authorList>
    </citation>
    <scope>NUCLEOTIDE SEQUENCE [LARGE SCALE GENOMIC DNA]</scope>
    <source>
        <strain evidence="10 11">LNHT1506</strain>
    </source>
</reference>
<dbReference type="EMBL" id="CP051139">
    <property type="protein sequence ID" value="QIW96163.1"/>
    <property type="molecule type" value="Genomic_DNA"/>
</dbReference>
<dbReference type="InterPro" id="IPR001650">
    <property type="entry name" value="Helicase_C-like"/>
</dbReference>
<dbReference type="InterPro" id="IPR027417">
    <property type="entry name" value="P-loop_NTPase"/>
</dbReference>
<dbReference type="AlphaFoldDB" id="A0A6H0XN64"/>